<dbReference type="Gramene" id="Bo01106s010.1">
    <property type="protein sequence ID" value="Bo01106s010.1"/>
    <property type="gene ID" value="Bo01106s010"/>
</dbReference>
<organism evidence="1 2">
    <name type="scientific">Brassica oleracea var. oleracea</name>
    <dbReference type="NCBI Taxonomy" id="109376"/>
    <lineage>
        <taxon>Eukaryota</taxon>
        <taxon>Viridiplantae</taxon>
        <taxon>Streptophyta</taxon>
        <taxon>Embryophyta</taxon>
        <taxon>Tracheophyta</taxon>
        <taxon>Spermatophyta</taxon>
        <taxon>Magnoliopsida</taxon>
        <taxon>eudicotyledons</taxon>
        <taxon>Gunneridae</taxon>
        <taxon>Pentapetalae</taxon>
        <taxon>rosids</taxon>
        <taxon>malvids</taxon>
        <taxon>Brassicales</taxon>
        <taxon>Brassicaceae</taxon>
        <taxon>Brassiceae</taxon>
        <taxon>Brassica</taxon>
    </lineage>
</organism>
<dbReference type="HOGENOM" id="CLU_2007115_0_0_1"/>
<evidence type="ECO:0000313" key="2">
    <source>
        <dbReference type="Proteomes" id="UP000032141"/>
    </source>
</evidence>
<reference evidence="1" key="2">
    <citation type="submission" date="2015-06" db="UniProtKB">
        <authorList>
            <consortium name="EnsemblPlants"/>
        </authorList>
    </citation>
    <scope>IDENTIFICATION</scope>
</reference>
<dbReference type="EnsemblPlants" id="Bo01106s010.1">
    <property type="protein sequence ID" value="Bo01106s010.1"/>
    <property type="gene ID" value="Bo01106s010"/>
</dbReference>
<protein>
    <submittedName>
        <fullName evidence="1">Uncharacterized protein</fullName>
    </submittedName>
</protein>
<dbReference type="Proteomes" id="UP000032141">
    <property type="component" value="Unassembled WGS sequence"/>
</dbReference>
<proteinExistence type="predicted"/>
<sequence>MGEPSFYLFGFIMYCNHSCESAKSTLVQDSTWAHWLKTLKHLLKEEHRGNFQKDNGSEGRQNFNSGVWEKATHKEVYGSDICLEAEGRLTTEVRRLTNIILRRMIVNDLDMDVLAKARLEGFEA</sequence>
<name>A0A0D2ZTM6_BRAOL</name>
<dbReference type="AlphaFoldDB" id="A0A0D2ZTM6"/>
<evidence type="ECO:0000313" key="1">
    <source>
        <dbReference type="EnsemblPlants" id="Bo01106s010.1"/>
    </source>
</evidence>
<reference evidence="1" key="1">
    <citation type="journal article" date="2014" name="Genome Biol.">
        <title>Transcriptome and methylome profiling reveals relics of genome dominance in the mesopolyploid Brassica oleracea.</title>
        <authorList>
            <person name="Parkin I.A."/>
            <person name="Koh C."/>
            <person name="Tang H."/>
            <person name="Robinson S.J."/>
            <person name="Kagale S."/>
            <person name="Clarke W.E."/>
            <person name="Town C.D."/>
            <person name="Nixon J."/>
            <person name="Krishnakumar V."/>
            <person name="Bidwell S.L."/>
            <person name="Denoeud F."/>
            <person name="Belcram H."/>
            <person name="Links M.G."/>
            <person name="Just J."/>
            <person name="Clarke C."/>
            <person name="Bender T."/>
            <person name="Huebert T."/>
            <person name="Mason A.S."/>
            <person name="Pires J.C."/>
            <person name="Barker G."/>
            <person name="Moore J."/>
            <person name="Walley P.G."/>
            <person name="Manoli S."/>
            <person name="Batley J."/>
            <person name="Edwards D."/>
            <person name="Nelson M.N."/>
            <person name="Wang X."/>
            <person name="Paterson A.H."/>
            <person name="King G."/>
            <person name="Bancroft I."/>
            <person name="Chalhoub B."/>
            <person name="Sharpe A.G."/>
        </authorList>
    </citation>
    <scope>NUCLEOTIDE SEQUENCE [LARGE SCALE GENOMIC DNA]</scope>
    <source>
        <strain evidence="1">cv. TO1000</strain>
    </source>
</reference>
<accession>A0A0D2ZTM6</accession>
<keyword evidence="2" id="KW-1185">Reference proteome</keyword>